<dbReference type="HOGENOM" id="CLU_021095_10_1_9"/>
<keyword evidence="3" id="KW-0238">DNA-binding</keyword>
<evidence type="ECO:0000313" key="6">
    <source>
        <dbReference type="Proteomes" id="UP000008955"/>
    </source>
</evidence>
<comment type="similarity">
    <text evidence="1">Belongs to the type-I restriction system S methylase family.</text>
</comment>
<dbReference type="KEGG" id="rob:CK5_29000"/>
<dbReference type="InterPro" id="IPR000055">
    <property type="entry name" value="Restrct_endonuc_typeI_TRD"/>
</dbReference>
<dbReference type="SUPFAM" id="SSF116734">
    <property type="entry name" value="DNA methylase specificity domain"/>
    <property type="match status" value="2"/>
</dbReference>
<dbReference type="PATRIC" id="fig|657314.3.peg.2773"/>
<accession>D4LTP7</accession>
<name>D4LTP7_9FIRM</name>
<keyword evidence="5" id="KW-0540">Nuclease</keyword>
<sequence length="354" mass="40880">MRAKLEDVCVRGSSSLKQSDVIDKTGEYPIYGAAGYIGNVDFYHQDQPYIAVVKDGAGIGRTSLYPAKSSVIGTMQYLLPKENVLPEYLCYVVKYMHLEKYFTGATIPHIYFKDYKKEEFNLDILDRQKEIVNILGRIECVISSRQQELQKLDELIKARFVEMFGDPYVNPLKWKKLKIKDAVTIEPQNGLYKPQSDYVTDGTGIPILRIDGFYDGMVTDFASLKRLKCSETERQRYLLLEDDIVINRVNSIEYLGKCAHIKELLEDTVYESNMMRMHFDPEYYNPVYICKLLCSQFIYDQIVNHAKKSVNQASINQKDVLDFNIYQPPLDLQNEFADFVHQVNKSKVVVSNIS</sequence>
<feature type="domain" description="Type I restriction modification DNA specificity" evidence="4">
    <location>
        <begin position="4"/>
        <end position="152"/>
    </location>
</feature>
<dbReference type="PANTHER" id="PTHR30408">
    <property type="entry name" value="TYPE-1 RESTRICTION ENZYME ECOKI SPECIFICITY PROTEIN"/>
    <property type="match status" value="1"/>
</dbReference>
<reference evidence="5 6" key="2">
    <citation type="submission" date="2010-03" db="EMBL/GenBank/DDBJ databases">
        <authorList>
            <person name="Pajon A."/>
        </authorList>
    </citation>
    <scope>NUCLEOTIDE SEQUENCE [LARGE SCALE GENOMIC DNA]</scope>
    <source>
        <strain evidence="5 6">A2-162</strain>
    </source>
</reference>
<dbReference type="Gene3D" id="3.90.220.20">
    <property type="entry name" value="DNA methylase specificity domains"/>
    <property type="match status" value="2"/>
</dbReference>
<evidence type="ECO:0000313" key="5">
    <source>
        <dbReference type="EMBL" id="CBL24155.1"/>
    </source>
</evidence>
<dbReference type="REBASE" id="32606">
    <property type="entry name" value="S1.RobA2ORF29030P"/>
</dbReference>
<dbReference type="Pfam" id="PF01420">
    <property type="entry name" value="Methylase_S"/>
    <property type="match status" value="2"/>
</dbReference>
<dbReference type="GO" id="GO:0009307">
    <property type="term" value="P:DNA restriction-modification system"/>
    <property type="evidence" value="ECO:0007669"/>
    <property type="project" value="UniProtKB-KW"/>
</dbReference>
<protein>
    <submittedName>
        <fullName evidence="5">Restriction endonuclease S subunits</fullName>
        <ecNumber evidence="5">3.1.21.3</ecNumber>
    </submittedName>
</protein>
<evidence type="ECO:0000256" key="3">
    <source>
        <dbReference type="ARBA" id="ARBA00023125"/>
    </source>
</evidence>
<keyword evidence="6" id="KW-1185">Reference proteome</keyword>
<dbReference type="EMBL" id="FP929054">
    <property type="protein sequence ID" value="CBL24155.1"/>
    <property type="molecule type" value="Genomic_DNA"/>
</dbReference>
<dbReference type="InterPro" id="IPR052021">
    <property type="entry name" value="Type-I_RS_S_subunit"/>
</dbReference>
<keyword evidence="5" id="KW-0255">Endonuclease</keyword>
<proteinExistence type="inferred from homology"/>
<dbReference type="AlphaFoldDB" id="D4LTP7"/>
<reference evidence="5 6" key="1">
    <citation type="submission" date="2010-03" db="EMBL/GenBank/DDBJ databases">
        <title>The genome sequence of Ruminococcus obeum A2-162.</title>
        <authorList>
            <consortium name="metaHIT consortium -- http://www.metahit.eu/"/>
            <person name="Pajon A."/>
            <person name="Turner K."/>
            <person name="Parkhill J."/>
            <person name="Duncan S."/>
            <person name="Flint H."/>
        </authorList>
    </citation>
    <scope>NUCLEOTIDE SEQUENCE [LARGE SCALE GENOMIC DNA]</scope>
    <source>
        <strain evidence="5 6">A2-162</strain>
    </source>
</reference>
<evidence type="ECO:0000259" key="4">
    <source>
        <dbReference type="Pfam" id="PF01420"/>
    </source>
</evidence>
<evidence type="ECO:0000256" key="1">
    <source>
        <dbReference type="ARBA" id="ARBA00010923"/>
    </source>
</evidence>
<dbReference type="PANTHER" id="PTHR30408:SF12">
    <property type="entry name" value="TYPE I RESTRICTION ENZYME MJAVIII SPECIFICITY SUBUNIT"/>
    <property type="match status" value="1"/>
</dbReference>
<feature type="domain" description="Type I restriction modification DNA specificity" evidence="4">
    <location>
        <begin position="171"/>
        <end position="345"/>
    </location>
</feature>
<dbReference type="RefSeq" id="WP_015542916.1">
    <property type="nucleotide sequence ID" value="NC_021022.1"/>
</dbReference>
<dbReference type="GO" id="GO:0003677">
    <property type="term" value="F:DNA binding"/>
    <property type="evidence" value="ECO:0007669"/>
    <property type="project" value="UniProtKB-KW"/>
</dbReference>
<dbReference type="Proteomes" id="UP000008955">
    <property type="component" value="Chromosome"/>
</dbReference>
<gene>
    <name evidence="5" type="ORF">CK5_29000</name>
</gene>
<dbReference type="InterPro" id="IPR044946">
    <property type="entry name" value="Restrct_endonuc_typeI_TRD_sf"/>
</dbReference>
<keyword evidence="2" id="KW-0680">Restriction system</keyword>
<dbReference type="CDD" id="cd17517">
    <property type="entry name" value="RMtype1_S_EcoKI_StySPI-TRD2-CR2_like"/>
    <property type="match status" value="1"/>
</dbReference>
<keyword evidence="5" id="KW-0378">Hydrolase</keyword>
<dbReference type="GO" id="GO:0009035">
    <property type="term" value="F:type I site-specific deoxyribonuclease activity"/>
    <property type="evidence" value="ECO:0007669"/>
    <property type="project" value="UniProtKB-EC"/>
</dbReference>
<dbReference type="EC" id="3.1.21.3" evidence="5"/>
<evidence type="ECO:0000256" key="2">
    <source>
        <dbReference type="ARBA" id="ARBA00022747"/>
    </source>
</evidence>
<organism evidence="5 6">
    <name type="scientific">Blautia obeum A2-162</name>
    <dbReference type="NCBI Taxonomy" id="657314"/>
    <lineage>
        <taxon>Bacteria</taxon>
        <taxon>Bacillati</taxon>
        <taxon>Bacillota</taxon>
        <taxon>Clostridia</taxon>
        <taxon>Lachnospirales</taxon>
        <taxon>Lachnospiraceae</taxon>
        <taxon>Blautia</taxon>
    </lineage>
</organism>